<keyword evidence="5" id="KW-0255">Endonuclease</keyword>
<dbReference type="AlphaFoldDB" id="X1LI28"/>
<gene>
    <name evidence="8" type="ORF">S06H3_19366</name>
</gene>
<dbReference type="Gene3D" id="3.40.390.30">
    <property type="entry name" value="Metalloproteases ('zincins'), catalytic domain"/>
    <property type="match status" value="1"/>
</dbReference>
<protein>
    <submittedName>
        <fullName evidence="8">Uncharacterized protein</fullName>
    </submittedName>
</protein>
<dbReference type="EMBL" id="BARV01009909">
    <property type="protein sequence ID" value="GAI05461.1"/>
    <property type="molecule type" value="Genomic_DNA"/>
</dbReference>
<dbReference type="Pfam" id="PF02130">
    <property type="entry name" value="YbeY"/>
    <property type="match status" value="1"/>
</dbReference>
<dbReference type="GO" id="GO:0006364">
    <property type="term" value="P:rRNA processing"/>
    <property type="evidence" value="ECO:0007669"/>
    <property type="project" value="InterPro"/>
</dbReference>
<evidence type="ECO:0000256" key="6">
    <source>
        <dbReference type="ARBA" id="ARBA00022801"/>
    </source>
</evidence>
<keyword evidence="6" id="KW-0378">Hydrolase</keyword>
<dbReference type="GO" id="GO:0046872">
    <property type="term" value="F:metal ion binding"/>
    <property type="evidence" value="ECO:0007669"/>
    <property type="project" value="UniProtKB-KW"/>
</dbReference>
<proteinExistence type="inferred from homology"/>
<comment type="caution">
    <text evidence="8">The sequence shown here is derived from an EMBL/GenBank/DDBJ whole genome shotgun (WGS) entry which is preliminary data.</text>
</comment>
<dbReference type="InterPro" id="IPR020549">
    <property type="entry name" value="YbeY_CS"/>
</dbReference>
<evidence type="ECO:0000313" key="8">
    <source>
        <dbReference type="EMBL" id="GAI05461.1"/>
    </source>
</evidence>
<keyword evidence="7" id="KW-0862">Zinc</keyword>
<evidence type="ECO:0000256" key="1">
    <source>
        <dbReference type="ARBA" id="ARBA00001947"/>
    </source>
</evidence>
<dbReference type="GO" id="GO:0004519">
    <property type="term" value="F:endonuclease activity"/>
    <property type="evidence" value="ECO:0007669"/>
    <property type="project" value="UniProtKB-KW"/>
</dbReference>
<evidence type="ECO:0000256" key="7">
    <source>
        <dbReference type="ARBA" id="ARBA00022833"/>
    </source>
</evidence>
<evidence type="ECO:0000256" key="5">
    <source>
        <dbReference type="ARBA" id="ARBA00022759"/>
    </source>
</evidence>
<dbReference type="InterPro" id="IPR002036">
    <property type="entry name" value="YbeY"/>
</dbReference>
<comment type="similarity">
    <text evidence="2">Belongs to the endoribonuclease YbeY family.</text>
</comment>
<dbReference type="NCBIfam" id="TIGR00043">
    <property type="entry name" value="rRNA maturation RNase YbeY"/>
    <property type="match status" value="1"/>
</dbReference>
<evidence type="ECO:0000256" key="4">
    <source>
        <dbReference type="ARBA" id="ARBA00022723"/>
    </source>
</evidence>
<evidence type="ECO:0000256" key="2">
    <source>
        <dbReference type="ARBA" id="ARBA00010875"/>
    </source>
</evidence>
<keyword evidence="3" id="KW-0540">Nuclease</keyword>
<reference evidence="8" key="1">
    <citation type="journal article" date="2014" name="Front. Microbiol.">
        <title>High frequency of phylogenetically diverse reductive dehalogenase-homologous genes in deep subseafloor sedimentary metagenomes.</title>
        <authorList>
            <person name="Kawai M."/>
            <person name="Futagami T."/>
            <person name="Toyoda A."/>
            <person name="Takaki Y."/>
            <person name="Nishi S."/>
            <person name="Hori S."/>
            <person name="Arai W."/>
            <person name="Tsubouchi T."/>
            <person name="Morono Y."/>
            <person name="Uchiyama I."/>
            <person name="Ito T."/>
            <person name="Fujiyama A."/>
            <person name="Inagaki F."/>
            <person name="Takami H."/>
        </authorList>
    </citation>
    <scope>NUCLEOTIDE SEQUENCE</scope>
    <source>
        <strain evidence="8">Expedition CK06-06</strain>
    </source>
</reference>
<dbReference type="InterPro" id="IPR023091">
    <property type="entry name" value="MetalPrtase_cat_dom_sf_prd"/>
</dbReference>
<name>X1LI28_9ZZZZ</name>
<sequence>MSFIVHETKHVDNLLGKLNIVIADNSYLKKLNKMFFRKDRPTNVISFNMDEVSEIYISYNKVKNRDDLYYYIIHGLLHIIGYDHRNKKEDRIMENKCFEYLEYIINKAV</sequence>
<accession>X1LI28</accession>
<evidence type="ECO:0000256" key="3">
    <source>
        <dbReference type="ARBA" id="ARBA00022722"/>
    </source>
</evidence>
<dbReference type="HAMAP" id="MF_00009">
    <property type="entry name" value="Endoribonucl_YbeY"/>
    <property type="match status" value="1"/>
</dbReference>
<comment type="cofactor">
    <cofactor evidence="1">
        <name>Zn(2+)</name>
        <dbReference type="ChEBI" id="CHEBI:29105"/>
    </cofactor>
</comment>
<keyword evidence="4" id="KW-0479">Metal-binding</keyword>
<dbReference type="GO" id="GO:0004222">
    <property type="term" value="F:metalloendopeptidase activity"/>
    <property type="evidence" value="ECO:0007669"/>
    <property type="project" value="InterPro"/>
</dbReference>
<dbReference type="PROSITE" id="PS01306">
    <property type="entry name" value="UPF0054"/>
    <property type="match status" value="1"/>
</dbReference>
<dbReference type="SUPFAM" id="SSF55486">
    <property type="entry name" value="Metalloproteases ('zincins'), catalytic domain"/>
    <property type="match status" value="1"/>
</dbReference>
<organism evidence="8">
    <name type="scientific">marine sediment metagenome</name>
    <dbReference type="NCBI Taxonomy" id="412755"/>
    <lineage>
        <taxon>unclassified sequences</taxon>
        <taxon>metagenomes</taxon>
        <taxon>ecological metagenomes</taxon>
    </lineage>
</organism>